<keyword evidence="7" id="KW-0418">Kinase</keyword>
<reference evidence="12" key="1">
    <citation type="journal article" date="2019" name="Toxins">
        <title>Detection of Abrin-Like and Prepropulchellin-Like Toxin Genes and Transcripts Using Whole Genome Sequencing and Full-Length Transcript Sequencing of Abrus precatorius.</title>
        <authorList>
            <person name="Hovde B.T."/>
            <person name="Daligault H.E."/>
            <person name="Hanschen E.R."/>
            <person name="Kunde Y.A."/>
            <person name="Johnson M.B."/>
            <person name="Starkenburg S.R."/>
            <person name="Johnson S.L."/>
        </authorList>
    </citation>
    <scope>NUCLEOTIDE SEQUENCE [LARGE SCALE GENOMIC DNA]</scope>
</reference>
<evidence type="ECO:0000256" key="7">
    <source>
        <dbReference type="ARBA" id="ARBA00022777"/>
    </source>
</evidence>
<evidence type="ECO:0000256" key="6">
    <source>
        <dbReference type="ARBA" id="ARBA00022741"/>
    </source>
</evidence>
<keyword evidence="6" id="KW-0547">Nucleotide-binding</keyword>
<dbReference type="Proteomes" id="UP000694853">
    <property type="component" value="Unplaced"/>
</dbReference>
<dbReference type="GO" id="GO:0052726">
    <property type="term" value="F:inositol-1,3,4-trisphosphate 5-kinase activity"/>
    <property type="evidence" value="ECO:0007669"/>
    <property type="project" value="InterPro"/>
</dbReference>
<comment type="similarity">
    <text evidence="2">Belongs to the ITPK1 family.</text>
</comment>
<feature type="domain" description="Inositol 1,3,4-trisphosphate 5/6-kinase ATP-grasp" evidence="10">
    <location>
        <begin position="293"/>
        <end position="469"/>
    </location>
</feature>
<dbReference type="GO" id="GO:0005524">
    <property type="term" value="F:ATP binding"/>
    <property type="evidence" value="ECO:0007669"/>
    <property type="project" value="UniProtKB-KW"/>
</dbReference>
<dbReference type="AlphaFoldDB" id="A0A8B8JWT0"/>
<dbReference type="GO" id="GO:0000287">
    <property type="term" value="F:magnesium ion binding"/>
    <property type="evidence" value="ECO:0007669"/>
    <property type="project" value="InterPro"/>
</dbReference>
<protein>
    <submittedName>
        <fullName evidence="13 14">Inositol 1,3,4-trisphosphate 5/6-kinase 4</fullName>
    </submittedName>
</protein>
<evidence type="ECO:0000259" key="10">
    <source>
        <dbReference type="Pfam" id="PF05770"/>
    </source>
</evidence>
<keyword evidence="5" id="KW-0479">Metal-binding</keyword>
<feature type="domain" description="Inositol-tetrakisphosphate 1-kinase N-terminal" evidence="11">
    <location>
        <begin position="159"/>
        <end position="251"/>
    </location>
</feature>
<keyword evidence="12" id="KW-1185">Reference proteome</keyword>
<comment type="cofactor">
    <cofactor evidence="1">
        <name>Mg(2+)</name>
        <dbReference type="ChEBI" id="CHEBI:18420"/>
    </cofactor>
</comment>
<reference evidence="13 14" key="2">
    <citation type="submission" date="2025-04" db="UniProtKB">
        <authorList>
            <consortium name="RefSeq"/>
        </authorList>
    </citation>
    <scope>IDENTIFICATION</scope>
    <source>
        <tissue evidence="13 14">Young leaves</tissue>
    </source>
</reference>
<dbReference type="GO" id="GO:0052725">
    <property type="term" value="F:inositol-1,3,4-trisphosphate 6-kinase activity"/>
    <property type="evidence" value="ECO:0007669"/>
    <property type="project" value="InterPro"/>
</dbReference>
<dbReference type="GO" id="GO:0047325">
    <property type="term" value="F:inositol-3,4,5,6-tetrakisphosphate 1-kinase activity"/>
    <property type="evidence" value="ECO:0007669"/>
    <property type="project" value="InterPro"/>
</dbReference>
<dbReference type="KEGG" id="aprc:113849872"/>
<organism evidence="12 14">
    <name type="scientific">Abrus precatorius</name>
    <name type="common">Indian licorice</name>
    <name type="synonym">Glycine abrus</name>
    <dbReference type="NCBI Taxonomy" id="3816"/>
    <lineage>
        <taxon>Eukaryota</taxon>
        <taxon>Viridiplantae</taxon>
        <taxon>Streptophyta</taxon>
        <taxon>Embryophyta</taxon>
        <taxon>Tracheophyta</taxon>
        <taxon>Spermatophyta</taxon>
        <taxon>Magnoliopsida</taxon>
        <taxon>eudicotyledons</taxon>
        <taxon>Gunneridae</taxon>
        <taxon>Pentapetalae</taxon>
        <taxon>rosids</taxon>
        <taxon>fabids</taxon>
        <taxon>Fabales</taxon>
        <taxon>Fabaceae</taxon>
        <taxon>Papilionoideae</taxon>
        <taxon>50 kb inversion clade</taxon>
        <taxon>NPAAA clade</taxon>
        <taxon>indigoferoid/millettioid clade</taxon>
        <taxon>Abreae</taxon>
        <taxon>Abrus</taxon>
    </lineage>
</organism>
<dbReference type="RefSeq" id="XP_027335890.1">
    <property type="nucleotide sequence ID" value="XM_027480089.1"/>
</dbReference>
<dbReference type="PANTHER" id="PTHR14217">
    <property type="entry name" value="INOSITOL-TETRAKISPHOSPHATE 1-KINASE"/>
    <property type="match status" value="1"/>
</dbReference>
<dbReference type="InterPro" id="IPR008656">
    <property type="entry name" value="Inositol_tetrakis-P_1-kinase"/>
</dbReference>
<evidence type="ECO:0000313" key="14">
    <source>
        <dbReference type="RefSeq" id="XP_027335890.1"/>
    </source>
</evidence>
<evidence type="ECO:0000256" key="8">
    <source>
        <dbReference type="ARBA" id="ARBA00022840"/>
    </source>
</evidence>
<comment type="subunit">
    <text evidence="3">Monomer.</text>
</comment>
<evidence type="ECO:0000259" key="11">
    <source>
        <dbReference type="Pfam" id="PF17927"/>
    </source>
</evidence>
<dbReference type="RefSeq" id="XP_027335889.1">
    <property type="nucleotide sequence ID" value="XM_027480088.1"/>
</dbReference>
<dbReference type="Gene3D" id="3.30.470.20">
    <property type="entry name" value="ATP-grasp fold, B domain"/>
    <property type="match status" value="1"/>
</dbReference>
<accession>A0A8B8JWT0</accession>
<keyword evidence="8" id="KW-0067">ATP-binding</keyword>
<dbReference type="GO" id="GO:0032957">
    <property type="term" value="P:inositol trisphosphate metabolic process"/>
    <property type="evidence" value="ECO:0007669"/>
    <property type="project" value="InterPro"/>
</dbReference>
<evidence type="ECO:0000313" key="13">
    <source>
        <dbReference type="RefSeq" id="XP_027335889.1"/>
    </source>
</evidence>
<dbReference type="OrthoDB" id="25308at2759"/>
<gene>
    <name evidence="13 14" type="primary">LOC113849872</name>
</gene>
<dbReference type="GeneID" id="113849872"/>
<dbReference type="InterPro" id="IPR040464">
    <property type="entry name" value="InsP(3)kin_ATP-grasp"/>
</dbReference>
<dbReference type="Pfam" id="PF17927">
    <property type="entry name" value="Ins134_P3_kin_N"/>
    <property type="match status" value="1"/>
</dbReference>
<proteinExistence type="inferred from homology"/>
<dbReference type="GO" id="GO:0005737">
    <property type="term" value="C:cytoplasm"/>
    <property type="evidence" value="ECO:0007669"/>
    <property type="project" value="TreeGrafter"/>
</dbReference>
<evidence type="ECO:0000256" key="1">
    <source>
        <dbReference type="ARBA" id="ARBA00001946"/>
    </source>
</evidence>
<evidence type="ECO:0000256" key="5">
    <source>
        <dbReference type="ARBA" id="ARBA00022723"/>
    </source>
</evidence>
<keyword evidence="4" id="KW-0808">Transferase</keyword>
<dbReference type="FunFam" id="3.30.470.20:FF:000047">
    <property type="entry name" value="Inositol-tetrakisphosphate 1-kinase 4"/>
    <property type="match status" value="1"/>
</dbReference>
<evidence type="ECO:0000256" key="9">
    <source>
        <dbReference type="ARBA" id="ARBA00022842"/>
    </source>
</evidence>
<evidence type="ECO:0000256" key="2">
    <source>
        <dbReference type="ARBA" id="ARBA00009601"/>
    </source>
</evidence>
<dbReference type="Pfam" id="PF05770">
    <property type="entry name" value="Ins134_P3_kin"/>
    <property type="match status" value="1"/>
</dbReference>
<dbReference type="SUPFAM" id="SSF56059">
    <property type="entry name" value="Glutathione synthetase ATP-binding domain-like"/>
    <property type="match status" value="1"/>
</dbReference>
<keyword evidence="9" id="KW-0460">Magnesium</keyword>
<sequence length="490" mass="54599">MGVVKGVILDESVLLTEGDVDRNVSSLQPGAESLIRTLFLSRIHTGIAYGGSLPDENVSILKRIASLYSLDCFILNNPVSEVIPGWSNTNDGSNIYLASNKKDFLPKLSGNNWLIVLLNVGGESLCDTANMLQIENLEELPLTICHLNKRSVGTNAATVGYIMKPSRVEDFAKRGAFPLCPTQNGLMFMPLSSKLPLSSQLKDVDIVLHKATDEILFIEDNKLTFTQNMQALQRYLDQDQDFCVIDPLSNIYPLLDRLEIQQVLLGLVELNTEGRYLIRGANFLKVDNFDKFDFVTGLAESRLSFPCIVKPKVACGVSDAHKMAIVFRVGDFKNLNVPLPAIIQEYVDHSSTLYKFYVLGENIFYAVKKSIPNADILMKLSKGDDLKPLVFDSLKSLPTSDSIKDSGASDHSMRSNVSIDLELVTDAANWLRRKLHLTIFGFDVVIQEGTHDHVIVDVNYLPSFKEVPDDISIPAFWEAIRSKFDCRMSK</sequence>
<name>A0A8B8JWT0_ABRPR</name>
<evidence type="ECO:0000256" key="4">
    <source>
        <dbReference type="ARBA" id="ARBA00022679"/>
    </source>
</evidence>
<dbReference type="PANTHER" id="PTHR14217:SF1">
    <property type="entry name" value="INOSITOL-TETRAKISPHOSPHATE 1-KINASE"/>
    <property type="match status" value="1"/>
</dbReference>
<dbReference type="InterPro" id="IPR041429">
    <property type="entry name" value="ITPK1_N"/>
</dbReference>
<dbReference type="PIRSF" id="PIRSF038163">
    <property type="entry name" value="ITPK_uncN"/>
    <property type="match status" value="1"/>
</dbReference>
<evidence type="ECO:0000256" key="3">
    <source>
        <dbReference type="ARBA" id="ARBA00011245"/>
    </source>
</evidence>
<evidence type="ECO:0000313" key="12">
    <source>
        <dbReference type="Proteomes" id="UP000694853"/>
    </source>
</evidence>